<dbReference type="OrthoDB" id="411785at2759"/>
<reference evidence="2 3" key="1">
    <citation type="journal article" date="2020" name="Nat. Food">
        <title>A phased Vanilla planifolia genome enables genetic improvement of flavour and production.</title>
        <authorList>
            <person name="Hasing T."/>
            <person name="Tang H."/>
            <person name="Brym M."/>
            <person name="Khazi F."/>
            <person name="Huang T."/>
            <person name="Chambers A.H."/>
        </authorList>
    </citation>
    <scope>NUCLEOTIDE SEQUENCE [LARGE SCALE GENOMIC DNA]</scope>
    <source>
        <tissue evidence="2">Leaf</tissue>
    </source>
</reference>
<dbReference type="GO" id="GO:0006596">
    <property type="term" value="P:polyamine biosynthetic process"/>
    <property type="evidence" value="ECO:0007669"/>
    <property type="project" value="UniProtKB-KW"/>
</dbReference>
<gene>
    <name evidence="2" type="ORF">HPP92_005150</name>
</gene>
<dbReference type="Gene3D" id="3.40.50.150">
    <property type="entry name" value="Vaccinia Virus protein VP39"/>
    <property type="match status" value="1"/>
</dbReference>
<dbReference type="CDD" id="cd02440">
    <property type="entry name" value="AdoMet_MTases"/>
    <property type="match status" value="1"/>
</dbReference>
<evidence type="ECO:0000313" key="3">
    <source>
        <dbReference type="Proteomes" id="UP000639772"/>
    </source>
</evidence>
<evidence type="ECO:0000256" key="1">
    <source>
        <dbReference type="ARBA" id="ARBA00023115"/>
    </source>
</evidence>
<evidence type="ECO:0000313" key="2">
    <source>
        <dbReference type="EMBL" id="KAG0494156.1"/>
    </source>
</evidence>
<evidence type="ECO:0008006" key="4">
    <source>
        <dbReference type="Google" id="ProtNLM"/>
    </source>
</evidence>
<comment type="caution">
    <text evidence="2">The sequence shown here is derived from an EMBL/GenBank/DDBJ whole genome shotgun (WGS) entry which is preliminary data.</text>
</comment>
<name>A0A835VF39_VANPL</name>
<dbReference type="PANTHER" id="PTHR43317:SF1">
    <property type="entry name" value="THERMOSPERMINE SYNTHASE ACAULIS5"/>
    <property type="match status" value="1"/>
</dbReference>
<dbReference type="AlphaFoldDB" id="A0A835VF39"/>
<proteinExistence type="predicted"/>
<protein>
    <recommendedName>
        <fullName evidence="4">Methyltransferase-like protein 13</fullName>
    </recommendedName>
</protein>
<dbReference type="Proteomes" id="UP000639772">
    <property type="component" value="Unassembled WGS sequence"/>
</dbReference>
<dbReference type="InterPro" id="IPR029063">
    <property type="entry name" value="SAM-dependent_MTases_sf"/>
</dbReference>
<dbReference type="PANTHER" id="PTHR43317">
    <property type="entry name" value="THERMOSPERMINE SYNTHASE ACAULIS5"/>
    <property type="match status" value="1"/>
</dbReference>
<dbReference type="EMBL" id="JADCNM010000002">
    <property type="protein sequence ID" value="KAG0494156.1"/>
    <property type="molecule type" value="Genomic_DNA"/>
</dbReference>
<accession>A0A835VF39</accession>
<keyword evidence="1" id="KW-0620">Polyamine biosynthesis</keyword>
<sequence length="275" mass="30193">MLVEDVEIDASIAARDIRRRLRFKRMPNLVQSQVRLLPESSEAGFLRPDTGSLIQPYLLPMAAALSLNAPSIDESFRSGSPPCILCLGVGGGALLTSLRSHFGFHVLGIEADDAVLSVATRHFGLAKDESLQLLTCDGIELIAGYAQERPPSRLFHAIMVDLDGEDPMKGAIAPTAEFLHRSVLLGAKLALHEHGILVINVISSGEAFYKRMIKLFRKFFCELYQIQVGNGENRVLVAAVSPVGFVAEELKQQGHLYEKLKELGCERFIDAIEKV</sequence>
<organism evidence="2 3">
    <name type="scientific">Vanilla planifolia</name>
    <name type="common">Vanilla</name>
    <dbReference type="NCBI Taxonomy" id="51239"/>
    <lineage>
        <taxon>Eukaryota</taxon>
        <taxon>Viridiplantae</taxon>
        <taxon>Streptophyta</taxon>
        <taxon>Embryophyta</taxon>
        <taxon>Tracheophyta</taxon>
        <taxon>Spermatophyta</taxon>
        <taxon>Magnoliopsida</taxon>
        <taxon>Liliopsida</taxon>
        <taxon>Asparagales</taxon>
        <taxon>Orchidaceae</taxon>
        <taxon>Vanilloideae</taxon>
        <taxon>Vanilleae</taxon>
        <taxon>Vanilla</taxon>
    </lineage>
</organism>
<dbReference type="SUPFAM" id="SSF53335">
    <property type="entry name" value="S-adenosyl-L-methionine-dependent methyltransferases"/>
    <property type="match status" value="1"/>
</dbReference>